<accession>A0A2U1KPH3</accession>
<evidence type="ECO:0000313" key="4">
    <source>
        <dbReference type="Proteomes" id="UP000245207"/>
    </source>
</evidence>
<dbReference type="InterPro" id="IPR013083">
    <property type="entry name" value="Znf_RING/FYVE/PHD"/>
</dbReference>
<gene>
    <name evidence="3" type="ORF">CTI12_AA579270</name>
</gene>
<organism evidence="3 4">
    <name type="scientific">Artemisia annua</name>
    <name type="common">Sweet wormwood</name>
    <dbReference type="NCBI Taxonomy" id="35608"/>
    <lineage>
        <taxon>Eukaryota</taxon>
        <taxon>Viridiplantae</taxon>
        <taxon>Streptophyta</taxon>
        <taxon>Embryophyta</taxon>
        <taxon>Tracheophyta</taxon>
        <taxon>Spermatophyta</taxon>
        <taxon>Magnoliopsida</taxon>
        <taxon>eudicotyledons</taxon>
        <taxon>Gunneridae</taxon>
        <taxon>Pentapetalae</taxon>
        <taxon>asterids</taxon>
        <taxon>campanulids</taxon>
        <taxon>Asterales</taxon>
        <taxon>Asteraceae</taxon>
        <taxon>Asteroideae</taxon>
        <taxon>Anthemideae</taxon>
        <taxon>Artemisiinae</taxon>
        <taxon>Artemisia</taxon>
    </lineage>
</organism>
<reference evidence="3 4" key="1">
    <citation type="journal article" date="2018" name="Mol. Plant">
        <title>The genome of Artemisia annua provides insight into the evolution of Asteraceae family and artemisinin biosynthesis.</title>
        <authorList>
            <person name="Shen Q."/>
            <person name="Zhang L."/>
            <person name="Liao Z."/>
            <person name="Wang S."/>
            <person name="Yan T."/>
            <person name="Shi P."/>
            <person name="Liu M."/>
            <person name="Fu X."/>
            <person name="Pan Q."/>
            <person name="Wang Y."/>
            <person name="Lv Z."/>
            <person name="Lu X."/>
            <person name="Zhang F."/>
            <person name="Jiang W."/>
            <person name="Ma Y."/>
            <person name="Chen M."/>
            <person name="Hao X."/>
            <person name="Li L."/>
            <person name="Tang Y."/>
            <person name="Lv G."/>
            <person name="Zhou Y."/>
            <person name="Sun X."/>
            <person name="Brodelius P.E."/>
            <person name="Rose J.K.C."/>
            <person name="Tang K."/>
        </authorList>
    </citation>
    <scope>NUCLEOTIDE SEQUENCE [LARGE SCALE GENOMIC DNA]</scope>
    <source>
        <strain evidence="4">cv. Huhao1</strain>
        <tissue evidence="3">Leaf</tissue>
    </source>
</reference>
<dbReference type="Gene3D" id="2.30.30.490">
    <property type="match status" value="1"/>
</dbReference>
<dbReference type="STRING" id="35608.A0A2U1KPH3"/>
<dbReference type="Proteomes" id="UP000245207">
    <property type="component" value="Unassembled WGS sequence"/>
</dbReference>
<feature type="domain" description="BAH" evidence="2">
    <location>
        <begin position="61"/>
        <end position="175"/>
    </location>
</feature>
<sequence length="297" mass="33677">MLFIGRQVLPGKTQVVVAPDEEMVLRDERTLLSRNASCWNEKACLRTLRTVEVESWSTRLPNPTLGDSVLVRKSPEEGVYVALVCDILHENNDVNVSVKTYYSPEETIGGRRSFHGNKELILTDHLESISAQSVLRKCFVHSVIYYTGLKHVTGPYDYFSRFEYMIGGGDLSPDEVDVYHPACINMTDDEAKQIDSFTCDECRSLDVNQASSSADPDILKTLKQQLEEQARAAEELVKADEERERAAEEQKQAAEQVRAAEERERAAKERQHAAEERQRAALKRIKELEEQSKSLLT</sequence>
<evidence type="ECO:0000313" key="3">
    <source>
        <dbReference type="EMBL" id="PWA38677.1"/>
    </source>
</evidence>
<dbReference type="OrthoDB" id="436852at2759"/>
<dbReference type="InterPro" id="IPR001025">
    <property type="entry name" value="BAH_dom"/>
</dbReference>
<evidence type="ECO:0000259" key="2">
    <source>
        <dbReference type="PROSITE" id="PS51038"/>
    </source>
</evidence>
<dbReference type="PROSITE" id="PS51038">
    <property type="entry name" value="BAH"/>
    <property type="match status" value="1"/>
</dbReference>
<dbReference type="EMBL" id="PKPP01015386">
    <property type="protein sequence ID" value="PWA38677.1"/>
    <property type="molecule type" value="Genomic_DNA"/>
</dbReference>
<evidence type="ECO:0000256" key="1">
    <source>
        <dbReference type="SAM" id="MobiDB-lite"/>
    </source>
</evidence>
<dbReference type="AlphaFoldDB" id="A0A2U1KPH3"/>
<dbReference type="GO" id="GO:0003682">
    <property type="term" value="F:chromatin binding"/>
    <property type="evidence" value="ECO:0007669"/>
    <property type="project" value="InterPro"/>
</dbReference>
<keyword evidence="4" id="KW-1185">Reference proteome</keyword>
<proteinExistence type="predicted"/>
<comment type="caution">
    <text evidence="3">The sequence shown here is derived from an EMBL/GenBank/DDBJ whole genome shotgun (WGS) entry which is preliminary data.</text>
</comment>
<name>A0A2U1KPH3_ARTAN</name>
<dbReference type="Pfam" id="PF01426">
    <property type="entry name" value="BAH"/>
    <property type="match status" value="1"/>
</dbReference>
<feature type="region of interest" description="Disordered" evidence="1">
    <location>
        <begin position="237"/>
        <end position="279"/>
    </location>
</feature>
<dbReference type="PANTHER" id="PTHR46364">
    <property type="entry name" value="OS08G0421900 PROTEIN"/>
    <property type="match status" value="1"/>
</dbReference>
<dbReference type="Gene3D" id="3.30.40.10">
    <property type="entry name" value="Zinc/RING finger domain, C3HC4 (zinc finger)"/>
    <property type="match status" value="1"/>
</dbReference>
<dbReference type="SMART" id="SM00439">
    <property type="entry name" value="BAH"/>
    <property type="match status" value="1"/>
</dbReference>
<protein>
    <submittedName>
        <fullName evidence="3">Protein polybromo-1</fullName>
    </submittedName>
</protein>
<dbReference type="InterPro" id="IPR043151">
    <property type="entry name" value="BAH_sf"/>
</dbReference>